<name>A0A176S2J9_9GAMM</name>
<proteinExistence type="predicted"/>
<dbReference type="GO" id="GO:0003677">
    <property type="term" value="F:DNA binding"/>
    <property type="evidence" value="ECO:0007669"/>
    <property type="project" value="InterPro"/>
</dbReference>
<feature type="domain" description="Transcription regulator MAATS C-terminal" evidence="4">
    <location>
        <begin position="4"/>
        <end position="89"/>
    </location>
</feature>
<evidence type="ECO:0000256" key="1">
    <source>
        <dbReference type="ARBA" id="ARBA00022491"/>
    </source>
</evidence>
<accession>A0A176S2J9</accession>
<keyword evidence="2" id="KW-0805">Transcription regulation</keyword>
<protein>
    <submittedName>
        <fullName evidence="5">TetR family transcriptional regulator</fullName>
    </submittedName>
</protein>
<sequence>MVNFKTEWTEELEPVLKRNRQLGREVFNILKKDIIRLKRRGFIADHVDPTRTAIAALALLEGVIALWLFDPGLFSLKTQAERLVDDFLKGIKCYL</sequence>
<evidence type="ECO:0000259" key="4">
    <source>
        <dbReference type="Pfam" id="PF08361"/>
    </source>
</evidence>
<dbReference type="Gene3D" id="1.10.357.10">
    <property type="entry name" value="Tetracycline Repressor, domain 2"/>
    <property type="match status" value="1"/>
</dbReference>
<dbReference type="Proteomes" id="UP000076962">
    <property type="component" value="Unassembled WGS sequence"/>
</dbReference>
<evidence type="ECO:0000256" key="2">
    <source>
        <dbReference type="ARBA" id="ARBA00023015"/>
    </source>
</evidence>
<evidence type="ECO:0000313" key="6">
    <source>
        <dbReference type="Proteomes" id="UP000076962"/>
    </source>
</evidence>
<dbReference type="AlphaFoldDB" id="A0A176S2J9"/>
<keyword evidence="6" id="KW-1185">Reference proteome</keyword>
<gene>
    <name evidence="5" type="ORF">THIOM_001970</name>
</gene>
<evidence type="ECO:0000256" key="3">
    <source>
        <dbReference type="ARBA" id="ARBA00023163"/>
    </source>
</evidence>
<keyword evidence="1" id="KW-0678">Repressor</keyword>
<dbReference type="SUPFAM" id="SSF48498">
    <property type="entry name" value="Tetracyclin repressor-like, C-terminal domain"/>
    <property type="match status" value="1"/>
</dbReference>
<dbReference type="Pfam" id="PF08361">
    <property type="entry name" value="TetR_C_2"/>
    <property type="match status" value="1"/>
</dbReference>
<dbReference type="InterPro" id="IPR036271">
    <property type="entry name" value="Tet_transcr_reg_TetR-rel_C_sf"/>
</dbReference>
<reference evidence="5 6" key="1">
    <citation type="submission" date="2016-05" db="EMBL/GenBank/DDBJ databases">
        <title>Single-cell genome of chain-forming Candidatus Thiomargarita nelsonii and comparison to other large sulfur-oxidizing bacteria.</title>
        <authorList>
            <person name="Winkel M."/>
            <person name="Salman V."/>
            <person name="Woyke T."/>
            <person name="Schulz-Vogt H."/>
            <person name="Richter M."/>
            <person name="Flood B."/>
            <person name="Bailey J."/>
            <person name="Amann R."/>
            <person name="Mussmann M."/>
        </authorList>
    </citation>
    <scope>NUCLEOTIDE SEQUENCE [LARGE SCALE GENOMIC DNA]</scope>
    <source>
        <strain evidence="5 6">THI036</strain>
    </source>
</reference>
<evidence type="ECO:0000313" key="5">
    <source>
        <dbReference type="EMBL" id="OAD22235.1"/>
    </source>
</evidence>
<dbReference type="InterPro" id="IPR013572">
    <property type="entry name" value="Tscrpt_reg_MAATS_C"/>
</dbReference>
<organism evidence="5 6">
    <name type="scientific">Candidatus Thiomargarita nelsonii</name>
    <dbReference type="NCBI Taxonomy" id="1003181"/>
    <lineage>
        <taxon>Bacteria</taxon>
        <taxon>Pseudomonadati</taxon>
        <taxon>Pseudomonadota</taxon>
        <taxon>Gammaproteobacteria</taxon>
        <taxon>Thiotrichales</taxon>
        <taxon>Thiotrichaceae</taxon>
        <taxon>Thiomargarita</taxon>
    </lineage>
</organism>
<comment type="caution">
    <text evidence="5">The sequence shown here is derived from an EMBL/GenBank/DDBJ whole genome shotgun (WGS) entry which is preliminary data.</text>
</comment>
<keyword evidence="3" id="KW-0804">Transcription</keyword>
<dbReference type="EMBL" id="LUTY01001085">
    <property type="protein sequence ID" value="OAD22235.1"/>
    <property type="molecule type" value="Genomic_DNA"/>
</dbReference>